<evidence type="ECO:0000256" key="8">
    <source>
        <dbReference type="SAM" id="Phobius"/>
    </source>
</evidence>
<dbReference type="InterPro" id="IPR001128">
    <property type="entry name" value="Cyt_P450"/>
</dbReference>
<feature type="binding site" description="axial binding residue" evidence="6">
    <location>
        <position position="453"/>
    </location>
    <ligand>
        <name>heme</name>
        <dbReference type="ChEBI" id="CHEBI:30413"/>
    </ligand>
    <ligandPart>
        <name>Fe</name>
        <dbReference type="ChEBI" id="CHEBI:18248"/>
    </ligandPart>
</feature>
<evidence type="ECO:0000313" key="10">
    <source>
        <dbReference type="Proteomes" id="UP000799750"/>
    </source>
</evidence>
<dbReference type="PANTHER" id="PTHR46300:SF2">
    <property type="entry name" value="CYTOCHROME P450 MONOOXYGENASE ALNH-RELATED"/>
    <property type="match status" value="1"/>
</dbReference>
<dbReference type="InterPro" id="IPR050364">
    <property type="entry name" value="Cytochrome_P450_fung"/>
</dbReference>
<feature type="transmembrane region" description="Helical" evidence="8">
    <location>
        <begin position="6"/>
        <end position="24"/>
    </location>
</feature>
<keyword evidence="6 7" id="KW-0349">Heme</keyword>
<proteinExistence type="inferred from homology"/>
<dbReference type="InterPro" id="IPR002401">
    <property type="entry name" value="Cyt_P450_E_grp-I"/>
</dbReference>
<dbReference type="EMBL" id="MU004184">
    <property type="protein sequence ID" value="KAF2499721.1"/>
    <property type="molecule type" value="Genomic_DNA"/>
</dbReference>
<keyword evidence="4 6" id="KW-0408">Iron</keyword>
<evidence type="ECO:0000256" key="5">
    <source>
        <dbReference type="ARBA" id="ARBA00023033"/>
    </source>
</evidence>
<evidence type="ECO:0000256" key="6">
    <source>
        <dbReference type="PIRSR" id="PIRSR602401-1"/>
    </source>
</evidence>
<evidence type="ECO:0000256" key="4">
    <source>
        <dbReference type="ARBA" id="ARBA00023004"/>
    </source>
</evidence>
<dbReference type="GO" id="GO:0020037">
    <property type="term" value="F:heme binding"/>
    <property type="evidence" value="ECO:0007669"/>
    <property type="project" value="InterPro"/>
</dbReference>
<dbReference type="GO" id="GO:0005506">
    <property type="term" value="F:iron ion binding"/>
    <property type="evidence" value="ECO:0007669"/>
    <property type="project" value="InterPro"/>
</dbReference>
<evidence type="ECO:0000256" key="7">
    <source>
        <dbReference type="RuleBase" id="RU000461"/>
    </source>
</evidence>
<gene>
    <name evidence="9" type="ORF">BU16DRAFT_454177</name>
</gene>
<evidence type="ECO:0000313" key="9">
    <source>
        <dbReference type="EMBL" id="KAF2499721.1"/>
    </source>
</evidence>
<evidence type="ECO:0000256" key="2">
    <source>
        <dbReference type="ARBA" id="ARBA00022723"/>
    </source>
</evidence>
<protein>
    <submittedName>
        <fullName evidence="9">Cytochrome P450</fullName>
    </submittedName>
</protein>
<keyword evidence="5 7" id="KW-0503">Monooxygenase</keyword>
<evidence type="ECO:0000256" key="1">
    <source>
        <dbReference type="ARBA" id="ARBA00010617"/>
    </source>
</evidence>
<reference evidence="9" key="1">
    <citation type="journal article" date="2020" name="Stud. Mycol.">
        <title>101 Dothideomycetes genomes: a test case for predicting lifestyles and emergence of pathogens.</title>
        <authorList>
            <person name="Haridas S."/>
            <person name="Albert R."/>
            <person name="Binder M."/>
            <person name="Bloem J."/>
            <person name="Labutti K."/>
            <person name="Salamov A."/>
            <person name="Andreopoulos B."/>
            <person name="Baker S."/>
            <person name="Barry K."/>
            <person name="Bills G."/>
            <person name="Bluhm B."/>
            <person name="Cannon C."/>
            <person name="Castanera R."/>
            <person name="Culley D."/>
            <person name="Daum C."/>
            <person name="Ezra D."/>
            <person name="Gonzalez J."/>
            <person name="Henrissat B."/>
            <person name="Kuo A."/>
            <person name="Liang C."/>
            <person name="Lipzen A."/>
            <person name="Lutzoni F."/>
            <person name="Magnuson J."/>
            <person name="Mondo S."/>
            <person name="Nolan M."/>
            <person name="Ohm R."/>
            <person name="Pangilinan J."/>
            <person name="Park H.-J."/>
            <person name="Ramirez L."/>
            <person name="Alfaro M."/>
            <person name="Sun H."/>
            <person name="Tritt A."/>
            <person name="Yoshinaga Y."/>
            <person name="Zwiers L.-H."/>
            <person name="Turgeon B."/>
            <person name="Goodwin S."/>
            <person name="Spatafora J."/>
            <person name="Crous P."/>
            <person name="Grigoriev I."/>
        </authorList>
    </citation>
    <scope>NUCLEOTIDE SEQUENCE</scope>
    <source>
        <strain evidence="9">CBS 269.34</strain>
    </source>
</reference>
<organism evidence="9 10">
    <name type="scientific">Lophium mytilinum</name>
    <dbReference type="NCBI Taxonomy" id="390894"/>
    <lineage>
        <taxon>Eukaryota</taxon>
        <taxon>Fungi</taxon>
        <taxon>Dikarya</taxon>
        <taxon>Ascomycota</taxon>
        <taxon>Pezizomycotina</taxon>
        <taxon>Dothideomycetes</taxon>
        <taxon>Pleosporomycetidae</taxon>
        <taxon>Mytilinidiales</taxon>
        <taxon>Mytilinidiaceae</taxon>
        <taxon>Lophium</taxon>
    </lineage>
</organism>
<dbReference type="InterPro" id="IPR017972">
    <property type="entry name" value="Cyt_P450_CS"/>
</dbReference>
<keyword evidence="2 6" id="KW-0479">Metal-binding</keyword>
<dbReference type="PRINTS" id="PR00463">
    <property type="entry name" value="EP450I"/>
</dbReference>
<accession>A0A6A6R570</accession>
<comment type="cofactor">
    <cofactor evidence="6">
        <name>heme</name>
        <dbReference type="ChEBI" id="CHEBI:30413"/>
    </cofactor>
</comment>
<dbReference type="Gene3D" id="1.10.630.10">
    <property type="entry name" value="Cytochrome P450"/>
    <property type="match status" value="1"/>
</dbReference>
<keyword evidence="3 7" id="KW-0560">Oxidoreductase</keyword>
<name>A0A6A6R570_9PEZI</name>
<sequence>MPTPVDLQYLAIRVALAVVVFLALRRLSRYGMRPTGFPPAGPPTLPIIGNLHQMPMKDLHLKFTEWAKQYGPVFSLKLGGDMNIIILNKDQPVKDLLDKQSSIYSVRMDSLIRQLGDGLMITNRDNDDIWRRQRKAYHLLLNGNVADKYLPYQYFETTQLLQDILQRPDDVSLHLKRYTTSLGSTIAYAWRTTSVDQPAVKTMYHWIERWSAIGTQTMVTEWWKFLRPIYRVMPTWLSAGKKEMFELLGIEKSLWMSQLVKAKENINRGNKKPCFAVDMLLNNEQGDAKDTMTDLQTAFNAGHAWAGASDTTLNTLLAFVKAMILYPDVQAKAQAEIDHVIGASRMPDWHDRDSLPYVRSCVKESLRWLPTALTGVPHSVSRDDTYMGFQIPKRAVIFFNTWAINNDPSRVLNPRRFLPERHLADATTSYESASLPDCAKRDHFTFGAGRRICPGIHIADRSLFVAVSRLLWGFKIEQGRDAEGAPMPLNADAMGPGFVAEPEKYASHFSPRTPDMAAKIAEEWAKAAILLDGDGNYSDAFYDVFGTAKK</sequence>
<dbReference type="InterPro" id="IPR036396">
    <property type="entry name" value="Cyt_P450_sf"/>
</dbReference>
<dbReference type="SUPFAM" id="SSF48264">
    <property type="entry name" value="Cytochrome P450"/>
    <property type="match status" value="1"/>
</dbReference>
<dbReference type="PANTHER" id="PTHR46300">
    <property type="entry name" value="P450, PUTATIVE (EUROFUNG)-RELATED-RELATED"/>
    <property type="match status" value="1"/>
</dbReference>
<dbReference type="CDD" id="cd11065">
    <property type="entry name" value="CYP64-like"/>
    <property type="match status" value="1"/>
</dbReference>
<dbReference type="AlphaFoldDB" id="A0A6A6R570"/>
<dbReference type="PROSITE" id="PS00086">
    <property type="entry name" value="CYTOCHROME_P450"/>
    <property type="match status" value="1"/>
</dbReference>
<keyword evidence="8" id="KW-0812">Transmembrane</keyword>
<dbReference type="GO" id="GO:0004497">
    <property type="term" value="F:monooxygenase activity"/>
    <property type="evidence" value="ECO:0007669"/>
    <property type="project" value="UniProtKB-KW"/>
</dbReference>
<dbReference type="Pfam" id="PF00067">
    <property type="entry name" value="p450"/>
    <property type="match status" value="1"/>
</dbReference>
<comment type="similarity">
    <text evidence="1 7">Belongs to the cytochrome P450 family.</text>
</comment>
<dbReference type="OrthoDB" id="1055148at2759"/>
<evidence type="ECO:0000256" key="3">
    <source>
        <dbReference type="ARBA" id="ARBA00023002"/>
    </source>
</evidence>
<keyword evidence="8" id="KW-0472">Membrane</keyword>
<dbReference type="Proteomes" id="UP000799750">
    <property type="component" value="Unassembled WGS sequence"/>
</dbReference>
<keyword evidence="10" id="KW-1185">Reference proteome</keyword>
<dbReference type="GO" id="GO:0016705">
    <property type="term" value="F:oxidoreductase activity, acting on paired donors, with incorporation or reduction of molecular oxygen"/>
    <property type="evidence" value="ECO:0007669"/>
    <property type="project" value="InterPro"/>
</dbReference>
<keyword evidence="8" id="KW-1133">Transmembrane helix</keyword>